<dbReference type="Proteomes" id="UP000070366">
    <property type="component" value="Unassembled WGS sequence"/>
</dbReference>
<organism evidence="2 3">
    <name type="scientific">Christensenella minuta</name>
    <dbReference type="NCBI Taxonomy" id="626937"/>
    <lineage>
        <taxon>Bacteria</taxon>
        <taxon>Bacillati</taxon>
        <taxon>Bacillota</taxon>
        <taxon>Clostridia</taxon>
        <taxon>Christensenellales</taxon>
        <taxon>Christensenellaceae</taxon>
        <taxon>Christensenella</taxon>
    </lineage>
</organism>
<proteinExistence type="predicted"/>
<protein>
    <submittedName>
        <fullName evidence="2">Uncharacterized protein</fullName>
    </submittedName>
</protein>
<dbReference type="STRING" id="626937.HMPREF3293_00447"/>
<dbReference type="AlphaFoldDB" id="A0A136Q7P6"/>
<dbReference type="KEGG" id="cmiu:B1H56_00075"/>
<dbReference type="RefSeq" id="WP_066523459.1">
    <property type="nucleotide sequence ID" value="NZ_CABMOF010000019.1"/>
</dbReference>
<keyword evidence="1" id="KW-0472">Membrane</keyword>
<dbReference type="EMBL" id="LSZW01000034">
    <property type="protein sequence ID" value="KXK66697.1"/>
    <property type="molecule type" value="Genomic_DNA"/>
</dbReference>
<evidence type="ECO:0000313" key="2">
    <source>
        <dbReference type="EMBL" id="KXK66697.1"/>
    </source>
</evidence>
<evidence type="ECO:0000313" key="3">
    <source>
        <dbReference type="Proteomes" id="UP000070366"/>
    </source>
</evidence>
<keyword evidence="1" id="KW-0812">Transmembrane</keyword>
<keyword evidence="3" id="KW-1185">Reference proteome</keyword>
<sequence>MDTKQLTEKIIVIGEEVKGHEQQIRTLFEQQKEIKDLTKATNSLAISVEKLADKVLNVDERLDCIEKGEKQKHFELWKILVPGVVGALIMYAVNYMLR</sequence>
<comment type="caution">
    <text evidence="2">The sequence shown here is derived from an EMBL/GenBank/DDBJ whole genome shotgun (WGS) entry which is preliminary data.</text>
</comment>
<feature type="transmembrane region" description="Helical" evidence="1">
    <location>
        <begin position="76"/>
        <end position="97"/>
    </location>
</feature>
<keyword evidence="1" id="KW-1133">Transmembrane helix</keyword>
<name>A0A136Q7P6_9FIRM</name>
<accession>A0A136Q7P6</accession>
<gene>
    <name evidence="2" type="ORF">HMPREF3293_00447</name>
</gene>
<evidence type="ECO:0000256" key="1">
    <source>
        <dbReference type="SAM" id="Phobius"/>
    </source>
</evidence>
<reference evidence="3" key="1">
    <citation type="submission" date="2016-02" db="EMBL/GenBank/DDBJ databases">
        <authorList>
            <person name="Mitreva M."/>
            <person name="Pepin K.H."/>
            <person name="Mihindukulasuriya K.A."/>
            <person name="Fulton R."/>
            <person name="Fronick C."/>
            <person name="O'Laughlin M."/>
            <person name="Miner T."/>
            <person name="Herter B."/>
            <person name="Rosa B.A."/>
            <person name="Cordes M."/>
            <person name="Tomlinson C."/>
            <person name="Wollam A."/>
            <person name="Palsikar V.B."/>
            <person name="Mardis E.R."/>
            <person name="Wilson R.K."/>
        </authorList>
    </citation>
    <scope>NUCLEOTIDE SEQUENCE [LARGE SCALE GENOMIC DNA]</scope>
    <source>
        <strain evidence="3">DSM 22607</strain>
    </source>
</reference>